<gene>
    <name evidence="1" type="ORF">DI598_18100</name>
</gene>
<organism evidence="1 2">
    <name type="scientific">Pseudopedobacter saltans</name>
    <dbReference type="NCBI Taxonomy" id="151895"/>
    <lineage>
        <taxon>Bacteria</taxon>
        <taxon>Pseudomonadati</taxon>
        <taxon>Bacteroidota</taxon>
        <taxon>Sphingobacteriia</taxon>
        <taxon>Sphingobacteriales</taxon>
        <taxon>Sphingobacteriaceae</taxon>
        <taxon>Pseudopedobacter</taxon>
    </lineage>
</organism>
<dbReference type="AlphaFoldDB" id="A0A2W5EHK4"/>
<sequence length="164" mass="19870">MSNNENLAQFYERISYHTEETITQTQPHVNVFERQSCKFHQPFSRRDYYKVTLIRGRGVLEYADKVYEINQPALLFTTPKVPYNWKPFQEEEQLGWFCIFNEAFARQHDELLTKLPMFQVGTDKLYYLEENVEKEIAFFYEKMKSENAACYEHKQDLLRNYLHL</sequence>
<protein>
    <submittedName>
        <fullName evidence="1">AraC family transcriptional regulator</fullName>
    </submittedName>
</protein>
<accession>A0A2W5EHK4</accession>
<feature type="non-terminal residue" evidence="1">
    <location>
        <position position="164"/>
    </location>
</feature>
<name>A0A2W5EHK4_9SPHI</name>
<evidence type="ECO:0000313" key="1">
    <source>
        <dbReference type="EMBL" id="PZP41554.1"/>
    </source>
</evidence>
<dbReference type="Proteomes" id="UP000249645">
    <property type="component" value="Unassembled WGS sequence"/>
</dbReference>
<reference evidence="1 2" key="1">
    <citation type="submission" date="2017-11" db="EMBL/GenBank/DDBJ databases">
        <title>Infants hospitalized years apart are colonized by the same room-sourced microbial strains.</title>
        <authorList>
            <person name="Brooks B."/>
            <person name="Olm M.R."/>
            <person name="Firek B.A."/>
            <person name="Baker R."/>
            <person name="Thomas B.C."/>
            <person name="Morowitz M.J."/>
            <person name="Banfield J.F."/>
        </authorList>
    </citation>
    <scope>NUCLEOTIDE SEQUENCE [LARGE SCALE GENOMIC DNA]</scope>
    <source>
        <strain evidence="1">S2_009_000_R2_76</strain>
    </source>
</reference>
<proteinExistence type="predicted"/>
<evidence type="ECO:0000313" key="2">
    <source>
        <dbReference type="Proteomes" id="UP000249645"/>
    </source>
</evidence>
<dbReference type="EMBL" id="QFOI01000507">
    <property type="protein sequence ID" value="PZP41554.1"/>
    <property type="molecule type" value="Genomic_DNA"/>
</dbReference>
<comment type="caution">
    <text evidence="1">The sequence shown here is derived from an EMBL/GenBank/DDBJ whole genome shotgun (WGS) entry which is preliminary data.</text>
</comment>